<keyword evidence="2" id="KW-0812">Transmembrane</keyword>
<evidence type="ECO:0000313" key="4">
    <source>
        <dbReference type="Proteomes" id="UP001470230"/>
    </source>
</evidence>
<feature type="region of interest" description="Disordered" evidence="1">
    <location>
        <begin position="1820"/>
        <end position="1875"/>
    </location>
</feature>
<reference evidence="3 4" key="1">
    <citation type="submission" date="2024-04" db="EMBL/GenBank/DDBJ databases">
        <title>Tritrichomonas musculus Genome.</title>
        <authorList>
            <person name="Alves-Ferreira E."/>
            <person name="Grigg M."/>
            <person name="Lorenzi H."/>
            <person name="Galac M."/>
        </authorList>
    </citation>
    <scope>NUCLEOTIDE SEQUENCE [LARGE SCALE GENOMIC DNA]</scope>
    <source>
        <strain evidence="3 4">EAF2021</strain>
    </source>
</reference>
<accession>A0ABR2H7Y7</accession>
<gene>
    <name evidence="3" type="ORF">M9Y10_025868</name>
</gene>
<keyword evidence="2" id="KW-0472">Membrane</keyword>
<evidence type="ECO:0000256" key="2">
    <source>
        <dbReference type="SAM" id="Phobius"/>
    </source>
</evidence>
<name>A0ABR2H7Y7_9EUKA</name>
<evidence type="ECO:0000256" key="1">
    <source>
        <dbReference type="SAM" id="MobiDB-lite"/>
    </source>
</evidence>
<keyword evidence="2" id="KW-1133">Transmembrane helix</keyword>
<protein>
    <submittedName>
        <fullName evidence="3">Uncharacterized protein</fullName>
    </submittedName>
</protein>
<feature type="compositionally biased region" description="Low complexity" evidence="1">
    <location>
        <begin position="1861"/>
        <end position="1875"/>
    </location>
</feature>
<dbReference type="EMBL" id="JAPFFF010000038">
    <property type="protein sequence ID" value="KAK8842291.1"/>
    <property type="molecule type" value="Genomic_DNA"/>
</dbReference>
<comment type="caution">
    <text evidence="3">The sequence shown here is derived from an EMBL/GenBank/DDBJ whole genome shotgun (WGS) entry which is preliminary data.</text>
</comment>
<feature type="compositionally biased region" description="Acidic residues" evidence="1">
    <location>
        <begin position="1821"/>
        <end position="1831"/>
    </location>
</feature>
<sequence>MFFLISLVFAKNYCIEKTSGDCFRKCSKYQILFDDIFSRIPFDSESNNDEIHNIYIADNFKYKKTKNNLIFCDPSNYLIYTNYSSSIKIKNVIETDYENISTNIPILFQTFGNVNLEVDTKGSNSYSPIILEAKNKNTKMSIKINSENIPQNLLSISKNSKQFQISNLTNDLRKVFNATEKILDINEKYYCISDKQEKCKSYSAFELTYINSTRDISSSNCVVIIDTKTPQFYDQSYSYSNINIDCLLGSDVTVHMRSQVLTLNSDSIEIGRLFIEGSGSITIVTPSNLLINCTTTTTNNLNLSLKSQHPLSYDYSEIHAYRSDMSVNLLNKIKVPEFCVFHGDRSLSGLFEEGKFICDDEIVTQNVNSDNLKEYPFNSMDYYFTEGNHDIRKTWKKRSYFYGTPNTTFTFNDVHSYLYDCIDNFINLSNYKSVTIKPSKFLKFKSFSDKPRPNFTIHVDHDFIMEGNKYNDLYADKDEVKDRWCRITGNGTIKFISDGFMEDVKFFCDYDEDAIKFLYLGQSNAPSYYVCVGQSDLKSCKSKIKGGDSYQEDDFIWVRNIRTIDQIDNHKTTYITDYQYAASNYNGVVLTANANLVVDSSYITIERNKIKNYLAQDKKAKLTVLVWDKYIQNPNKLGFHMDYNADPTEIDFRVYFYYEHIKLYTYYREIFNNSAIPIEGRCCVYIREPFEPMISFFKYPSSIEFVINYGNDFNQICYANEAKECTYLNDFVLAKNYDEFIKFEEVSSTTVYLFKSIFLRNDLNSYRSTQFYCERESITIEIKVPNDALINFEKYSTYVITAKKYCFDSYYLYGINYVFDLKKAVTLDCSSWHDYHSYYIYNFTSSEESVYIMANPEVKNLGHISVSGDFNITSPVPQYLRPLFDDKVVINQSSNWTYLYYSEEGLELNGSYPFVSFKNYRINDGDLSRNIVLAVGPDDNITFPHRWTKEHDVIILQKKRNFLINEPTNLTFCYDGIKLNDRIKIVCGKISIILPNQFNINAYFPYYYYYYKNMNDVELICSGKVDTYLYTGTYNIHWSSSKKQALISGYNKDNMLIIKYDSSKALSHLNNLLSYSQTGYEYSFLYDYICHSPKESICAAHPNYIITNDTSSFLKAVRMCKEAPAIIYQDLNIPYPTGHYYRLNLSNENIKVSLPSSPNIMNIYDNNLIKFEYPDLTLYEFINQGTIDVELDEYPLYLDIKSDTNSSITFKLKSDIHLHAISDYNASFKISVIKNKHHLYTDDFEQFEPIFGDSIEYFSQYCAHDSTNYSIERCTYQLNDTIENVFSEPFIAKQIEIAPLTIPVNIDLFQISFSIEVNVMNDSLEILNLSNVSSIQINKDQSVMNEYWKFNGNFNKLIIKLNPFSSFSIRDEVEQPMSFELTSNESVIDLKDCVQQNKSFITFIKEGTENNEVTLYGSLEIYDNFIKSINSHEGITFIRNGSKKYLCICRSEESCNKCKEGIDGRIVETGDIVSDPGEDVEIRIFSNFEISSSIFTNIHDVLIDPTYKLNLTYVEAINQNITEGLIADNLIFKNVTNLLIKPKGPSLDITVKKHNAGPHFSIELDAFLKFNVVNSKEEGINESRIYVSGSGELNLNDYPSHRIRPNSTSIKVIKGVYIICGTIAGNNVCSYNTEKDYKALGISDSFRNDFDNESKIIVFLDSFTRDVVAPINFLRGQKVQIIHTNSRLLEERNRLRVVASERLTIGESESELSGTVGEALFDSSDFDSIVIDVNDTFYIKQEGNISTNESSPELRLEATSESVTINISDTVDIEKQKLKIESSQNKTISVRLVLNVTEENKEAVNKFVTVDKDNVKLSIGEEYESSSEEETMSQTESPSDEIPTEFPITESEYPSSEEETVSPTESSSLEPSVSETAAEVGNPIKARSKGLSVGVIVAIVVAAVVVAAAVILSVIFVVRKKNFMVNSIMNKIDDESDSIGI</sequence>
<organism evidence="3 4">
    <name type="scientific">Tritrichomonas musculus</name>
    <dbReference type="NCBI Taxonomy" id="1915356"/>
    <lineage>
        <taxon>Eukaryota</taxon>
        <taxon>Metamonada</taxon>
        <taxon>Parabasalia</taxon>
        <taxon>Tritrichomonadida</taxon>
        <taxon>Tritrichomonadidae</taxon>
        <taxon>Tritrichomonas</taxon>
    </lineage>
</organism>
<evidence type="ECO:0000313" key="3">
    <source>
        <dbReference type="EMBL" id="KAK8842291.1"/>
    </source>
</evidence>
<keyword evidence="4" id="KW-1185">Reference proteome</keyword>
<dbReference type="Proteomes" id="UP001470230">
    <property type="component" value="Unassembled WGS sequence"/>
</dbReference>
<feature type="transmembrane region" description="Helical" evidence="2">
    <location>
        <begin position="1891"/>
        <end position="1918"/>
    </location>
</feature>
<proteinExistence type="predicted"/>